<protein>
    <recommendedName>
        <fullName evidence="6">Spaetzle domain-containing protein</fullName>
    </recommendedName>
</protein>
<dbReference type="STRING" id="299467.A0A443SU30"/>
<reference evidence="7 8" key="1">
    <citation type="journal article" date="2018" name="Gigascience">
        <title>Genomes of trombidid mites reveal novel predicted allergens and laterally-transferred genes associated with secondary metabolism.</title>
        <authorList>
            <person name="Dong X."/>
            <person name="Chaisiri K."/>
            <person name="Xia D."/>
            <person name="Armstrong S.D."/>
            <person name="Fang Y."/>
            <person name="Donnelly M.J."/>
            <person name="Kadowaki T."/>
            <person name="McGarry J.W."/>
            <person name="Darby A.C."/>
            <person name="Makepeace B.L."/>
        </authorList>
    </citation>
    <scope>NUCLEOTIDE SEQUENCE [LARGE SCALE GENOMIC DNA]</scope>
    <source>
        <strain evidence="7">UoL-UT</strain>
    </source>
</reference>
<evidence type="ECO:0000256" key="4">
    <source>
        <dbReference type="SAM" id="MobiDB-lite"/>
    </source>
</evidence>
<dbReference type="GO" id="GO:0008083">
    <property type="term" value="F:growth factor activity"/>
    <property type="evidence" value="ECO:0007669"/>
    <property type="project" value="TreeGrafter"/>
</dbReference>
<organism evidence="7 8">
    <name type="scientific">Leptotrombidium deliense</name>
    <dbReference type="NCBI Taxonomy" id="299467"/>
    <lineage>
        <taxon>Eukaryota</taxon>
        <taxon>Metazoa</taxon>
        <taxon>Ecdysozoa</taxon>
        <taxon>Arthropoda</taxon>
        <taxon>Chelicerata</taxon>
        <taxon>Arachnida</taxon>
        <taxon>Acari</taxon>
        <taxon>Acariformes</taxon>
        <taxon>Trombidiformes</taxon>
        <taxon>Prostigmata</taxon>
        <taxon>Anystina</taxon>
        <taxon>Parasitengona</taxon>
        <taxon>Trombiculoidea</taxon>
        <taxon>Trombiculidae</taxon>
        <taxon>Leptotrombidium</taxon>
    </lineage>
</organism>
<dbReference type="GO" id="GO:0005615">
    <property type="term" value="C:extracellular space"/>
    <property type="evidence" value="ECO:0007669"/>
    <property type="project" value="UniProtKB-ARBA"/>
</dbReference>
<feature type="region of interest" description="Disordered" evidence="4">
    <location>
        <begin position="139"/>
        <end position="162"/>
    </location>
</feature>
<feature type="compositionally biased region" description="Basic residues" evidence="4">
    <location>
        <begin position="206"/>
        <end position="218"/>
    </location>
</feature>
<dbReference type="GO" id="GO:0021556">
    <property type="term" value="P:central nervous system formation"/>
    <property type="evidence" value="ECO:0007669"/>
    <property type="project" value="TreeGrafter"/>
</dbReference>
<evidence type="ECO:0000256" key="5">
    <source>
        <dbReference type="SAM" id="SignalP"/>
    </source>
</evidence>
<dbReference type="VEuPathDB" id="VectorBase:LDEU001035"/>
<dbReference type="InterPro" id="IPR052444">
    <property type="entry name" value="Spz/Toll_ligand-like"/>
</dbReference>
<dbReference type="Pfam" id="PF16077">
    <property type="entry name" value="Spaetzle"/>
    <property type="match status" value="1"/>
</dbReference>
<feature type="signal peptide" evidence="5">
    <location>
        <begin position="1"/>
        <end position="27"/>
    </location>
</feature>
<name>A0A443SU30_9ACAR</name>
<dbReference type="AlphaFoldDB" id="A0A443SU30"/>
<dbReference type="PANTHER" id="PTHR23199">
    <property type="entry name" value="NEUROTROPHIN 1-RELATED"/>
    <property type="match status" value="1"/>
</dbReference>
<dbReference type="SUPFAM" id="SSF57501">
    <property type="entry name" value="Cystine-knot cytokines"/>
    <property type="match status" value="1"/>
</dbReference>
<dbReference type="OrthoDB" id="6359065at2759"/>
<evidence type="ECO:0000313" key="7">
    <source>
        <dbReference type="EMBL" id="RWS31003.1"/>
    </source>
</evidence>
<dbReference type="Gene3D" id="2.10.90.10">
    <property type="entry name" value="Cystine-knot cytokines"/>
    <property type="match status" value="1"/>
</dbReference>
<dbReference type="PANTHER" id="PTHR23199:SF12">
    <property type="entry name" value="NEUROTROPHIN 1-RELATED"/>
    <property type="match status" value="1"/>
</dbReference>
<keyword evidence="2" id="KW-1015">Disulfide bond</keyword>
<evidence type="ECO:0000256" key="1">
    <source>
        <dbReference type="ARBA" id="ARBA00022729"/>
    </source>
</evidence>
<feature type="domain" description="Spaetzle" evidence="6">
    <location>
        <begin position="354"/>
        <end position="447"/>
    </location>
</feature>
<keyword evidence="1 5" id="KW-0732">Signal</keyword>
<keyword evidence="3" id="KW-0325">Glycoprotein</keyword>
<dbReference type="InterPro" id="IPR029034">
    <property type="entry name" value="Cystine-knot_cytokine"/>
</dbReference>
<gene>
    <name evidence="7" type="ORF">B4U80_13541</name>
</gene>
<keyword evidence="8" id="KW-1185">Reference proteome</keyword>
<evidence type="ECO:0000256" key="3">
    <source>
        <dbReference type="ARBA" id="ARBA00023180"/>
    </source>
</evidence>
<proteinExistence type="predicted"/>
<dbReference type="EMBL" id="NCKV01000303">
    <property type="protein sequence ID" value="RWS31003.1"/>
    <property type="molecule type" value="Genomic_DNA"/>
</dbReference>
<dbReference type="GO" id="GO:0045087">
    <property type="term" value="P:innate immune response"/>
    <property type="evidence" value="ECO:0007669"/>
    <property type="project" value="TreeGrafter"/>
</dbReference>
<dbReference type="GO" id="GO:0005121">
    <property type="term" value="F:Toll binding"/>
    <property type="evidence" value="ECO:0007669"/>
    <property type="project" value="TreeGrafter"/>
</dbReference>
<feature type="region of interest" description="Disordered" evidence="4">
    <location>
        <begin position="206"/>
        <end position="225"/>
    </location>
</feature>
<evidence type="ECO:0000256" key="2">
    <source>
        <dbReference type="ARBA" id="ARBA00023157"/>
    </source>
</evidence>
<dbReference type="InterPro" id="IPR032104">
    <property type="entry name" value="Spaetzle"/>
</dbReference>
<dbReference type="Proteomes" id="UP000288716">
    <property type="component" value="Unassembled WGS sequence"/>
</dbReference>
<comment type="caution">
    <text evidence="7">The sequence shown here is derived from an EMBL/GenBank/DDBJ whole genome shotgun (WGS) entry which is preliminary data.</text>
</comment>
<accession>A0A443SU30</accession>
<feature type="compositionally biased region" description="Polar residues" evidence="4">
    <location>
        <begin position="142"/>
        <end position="151"/>
    </location>
</feature>
<evidence type="ECO:0000259" key="6">
    <source>
        <dbReference type="Pfam" id="PF16077"/>
    </source>
</evidence>
<evidence type="ECO:0000313" key="8">
    <source>
        <dbReference type="Proteomes" id="UP000288716"/>
    </source>
</evidence>
<sequence>MTSLQTSLFYFLLCFESTLLRQQFVNAKDDTSLILEQAFAQAGIPLTDYQPAGFPGPIAPPMRQSLLSRLRFPFISRSKNRFKLSKSLLPKPLKLDSDQYSFVDYIANHRYPSQFMLPPINAINQLYPTMWPSNDRKAVHSSAKSTPTPTVSGAIPPPVFSEQESGRKYSQMYASKYNYQYGFQPITVRTTAPSFIDNSLAKNRKTSLSKRLSGRRDKKYSNHQEDLEDSLSNDIIFPKKIVMNKKAIFDVNPSEILQQFSGEDWDHNSTLSECANKDLGWCDYSSQYPTIYVRSMVKQCLEILDRMYVEVPENLASFDDYVPFAPRNGSNGQLDQEDVGETWSWAGYRSKNNMLCDSERRHIRPSIAQDINGRWYLIVQTSLYHQKVPIEVCRNPGGVCNNLNKCSKTARCVQKFGTQLLISLDLDKEDECPIMKLYRFPSACVCDSANYQ</sequence>
<feature type="chain" id="PRO_5019536299" description="Spaetzle domain-containing protein" evidence="5">
    <location>
        <begin position="28"/>
        <end position="452"/>
    </location>
</feature>